<gene>
    <name evidence="2" type="ORF">LIER_39486</name>
</gene>
<protein>
    <submittedName>
        <fullName evidence="2">Uncharacterized protein</fullName>
    </submittedName>
</protein>
<accession>A0AAV3QGR1</accession>
<evidence type="ECO:0000313" key="2">
    <source>
        <dbReference type="EMBL" id="GAA0162848.1"/>
    </source>
</evidence>
<keyword evidence="3" id="KW-1185">Reference proteome</keyword>
<sequence>MKNQKIGEQIKVVVENWSFCSEPVYEENKNGNLTKGLKFDSTFTFDNTMSSDETKHIVEFQDDHDSFKGSYDTSKNNESDVTYSIDHSPSFIEEMDA</sequence>
<proteinExistence type="predicted"/>
<dbReference type="Proteomes" id="UP001454036">
    <property type="component" value="Unassembled WGS sequence"/>
</dbReference>
<organism evidence="2 3">
    <name type="scientific">Lithospermum erythrorhizon</name>
    <name type="common">Purple gromwell</name>
    <name type="synonym">Lithospermum officinale var. erythrorhizon</name>
    <dbReference type="NCBI Taxonomy" id="34254"/>
    <lineage>
        <taxon>Eukaryota</taxon>
        <taxon>Viridiplantae</taxon>
        <taxon>Streptophyta</taxon>
        <taxon>Embryophyta</taxon>
        <taxon>Tracheophyta</taxon>
        <taxon>Spermatophyta</taxon>
        <taxon>Magnoliopsida</taxon>
        <taxon>eudicotyledons</taxon>
        <taxon>Gunneridae</taxon>
        <taxon>Pentapetalae</taxon>
        <taxon>asterids</taxon>
        <taxon>lamiids</taxon>
        <taxon>Boraginales</taxon>
        <taxon>Boraginaceae</taxon>
        <taxon>Boraginoideae</taxon>
        <taxon>Lithospermeae</taxon>
        <taxon>Lithospermum</taxon>
    </lineage>
</organism>
<feature type="compositionally biased region" description="Polar residues" evidence="1">
    <location>
        <begin position="71"/>
        <end position="87"/>
    </location>
</feature>
<evidence type="ECO:0000256" key="1">
    <source>
        <dbReference type="SAM" id="MobiDB-lite"/>
    </source>
</evidence>
<dbReference type="EMBL" id="BAABME010021261">
    <property type="protein sequence ID" value="GAA0162848.1"/>
    <property type="molecule type" value="Genomic_DNA"/>
</dbReference>
<reference evidence="2 3" key="1">
    <citation type="submission" date="2024-01" db="EMBL/GenBank/DDBJ databases">
        <title>The complete chloroplast genome sequence of Lithospermum erythrorhizon: insights into the phylogenetic relationship among Boraginaceae species and the maternal lineages of purple gromwells.</title>
        <authorList>
            <person name="Okada T."/>
            <person name="Watanabe K."/>
        </authorList>
    </citation>
    <scope>NUCLEOTIDE SEQUENCE [LARGE SCALE GENOMIC DNA]</scope>
</reference>
<feature type="region of interest" description="Disordered" evidence="1">
    <location>
        <begin position="68"/>
        <end position="97"/>
    </location>
</feature>
<evidence type="ECO:0000313" key="3">
    <source>
        <dbReference type="Proteomes" id="UP001454036"/>
    </source>
</evidence>
<name>A0AAV3QGR1_LITER</name>
<comment type="caution">
    <text evidence="2">The sequence shown here is derived from an EMBL/GenBank/DDBJ whole genome shotgun (WGS) entry which is preliminary data.</text>
</comment>
<dbReference type="AlphaFoldDB" id="A0AAV3QGR1"/>